<proteinExistence type="predicted"/>
<name>A0A1H1AAD0_9LACT</name>
<feature type="transmembrane region" description="Helical" evidence="1">
    <location>
        <begin position="113"/>
        <end position="130"/>
    </location>
</feature>
<feature type="transmembrane region" description="Helical" evidence="1">
    <location>
        <begin position="45"/>
        <end position="66"/>
    </location>
</feature>
<feature type="transmembrane region" description="Helical" evidence="1">
    <location>
        <begin position="5"/>
        <end position="25"/>
    </location>
</feature>
<dbReference type="AlphaFoldDB" id="A0A1H1AAD0"/>
<organism evidence="2 3">
    <name type="scientific">Carnobacterium viridans</name>
    <dbReference type="NCBI Taxonomy" id="174587"/>
    <lineage>
        <taxon>Bacteria</taxon>
        <taxon>Bacillati</taxon>
        <taxon>Bacillota</taxon>
        <taxon>Bacilli</taxon>
        <taxon>Lactobacillales</taxon>
        <taxon>Carnobacteriaceae</taxon>
        <taxon>Carnobacterium</taxon>
    </lineage>
</organism>
<feature type="transmembrane region" description="Helical" evidence="1">
    <location>
        <begin position="73"/>
        <end position="93"/>
    </location>
</feature>
<dbReference type="OrthoDB" id="9905347at2"/>
<keyword evidence="1" id="KW-0812">Transmembrane</keyword>
<reference evidence="3" key="1">
    <citation type="submission" date="2016-10" db="EMBL/GenBank/DDBJ databases">
        <authorList>
            <person name="Varghese N."/>
            <person name="Submissions S."/>
        </authorList>
    </citation>
    <scope>NUCLEOTIDE SEQUENCE [LARGE SCALE GENOMIC DNA]</scope>
    <source>
        <strain evidence="3">MPL-11</strain>
    </source>
</reference>
<accession>A0A1H1AAD0</accession>
<dbReference type="Proteomes" id="UP000199481">
    <property type="component" value="Unassembled WGS sequence"/>
</dbReference>
<evidence type="ECO:0000256" key="1">
    <source>
        <dbReference type="SAM" id="Phobius"/>
    </source>
</evidence>
<sequence length="140" mass="16106">MKKTLFYLTFIIVPALFIYFYNVYLVSIEGLLSKDPLAVTSFIRIVHILFPLVIAIVLIFLSLYSLKFSKFKSFYIVLTVYFIVFLALSILPLFSNILPLSTSVAAIYIMNDFPWYAGYYGGTLLFALVYNKINKPLLIK</sequence>
<keyword evidence="1" id="KW-0472">Membrane</keyword>
<keyword evidence="1" id="KW-1133">Transmembrane helix</keyword>
<evidence type="ECO:0000313" key="2">
    <source>
        <dbReference type="EMBL" id="SDQ36226.1"/>
    </source>
</evidence>
<evidence type="ECO:0000313" key="3">
    <source>
        <dbReference type="Proteomes" id="UP000199481"/>
    </source>
</evidence>
<dbReference type="EMBL" id="FNJW01000008">
    <property type="protein sequence ID" value="SDQ36226.1"/>
    <property type="molecule type" value="Genomic_DNA"/>
</dbReference>
<keyword evidence="3" id="KW-1185">Reference proteome</keyword>
<protein>
    <submittedName>
        <fullName evidence="2">Uncharacterized protein</fullName>
    </submittedName>
</protein>
<dbReference type="RefSeq" id="WP_035021102.1">
    <property type="nucleotide sequence ID" value="NZ_CP084916.1"/>
</dbReference>
<gene>
    <name evidence="2" type="ORF">SAMN04487752_1969</name>
</gene>